<dbReference type="Proteomes" id="UP001626550">
    <property type="component" value="Unassembled WGS sequence"/>
</dbReference>
<evidence type="ECO:0008006" key="3">
    <source>
        <dbReference type="Google" id="ProtNLM"/>
    </source>
</evidence>
<reference evidence="1 2" key="1">
    <citation type="submission" date="2024-11" db="EMBL/GenBank/DDBJ databases">
        <title>Adaptive evolution of stress response genes in parasites aligns with host niche diversity.</title>
        <authorList>
            <person name="Hahn C."/>
            <person name="Resl P."/>
        </authorList>
    </citation>
    <scope>NUCLEOTIDE SEQUENCE [LARGE SCALE GENOMIC DNA]</scope>
    <source>
        <strain evidence="1">EGGRZ-B1_66</strain>
        <tissue evidence="1">Body</tissue>
    </source>
</reference>
<gene>
    <name evidence="1" type="ORF">Ciccas_005630</name>
</gene>
<name>A0ABD2Q857_9PLAT</name>
<sequence>MFKSFLSKLASEIEDYKSETNDNDETIGILGIDSLLGHHIAQIILKAKKSAEFSWFKDQVNIVGFSLASNLSDERSPYLKEIKLKKLSISPLKEILAPITRLIVVPSVWSQKIDSDIFDSLSDAIGSSTKCKQVLLLTSSLSSLPVNGMCKKLKSLEQDLSKLATTNLVQIVRIHGLVISDLTPFLRRKPYPMSEDETKLFVPFSKDQRLSLICCEDVADFVLRVFFQSKDCVFGLQSEEISGFSYNCYKCLREYLKGNVTLVETRMSHYEKEMSAKDQNFIIVCKLIAEESPIVAPKDNFAGVEKFMKVTNRRPILFEEWLTHKLN</sequence>
<protein>
    <recommendedName>
        <fullName evidence="3">Proteasome assembly chaperone 1</fullName>
    </recommendedName>
</protein>
<organism evidence="1 2">
    <name type="scientific">Cichlidogyrus casuarinus</name>
    <dbReference type="NCBI Taxonomy" id="1844966"/>
    <lineage>
        <taxon>Eukaryota</taxon>
        <taxon>Metazoa</taxon>
        <taxon>Spiralia</taxon>
        <taxon>Lophotrochozoa</taxon>
        <taxon>Platyhelminthes</taxon>
        <taxon>Monogenea</taxon>
        <taxon>Monopisthocotylea</taxon>
        <taxon>Dactylogyridea</taxon>
        <taxon>Ancyrocephalidae</taxon>
        <taxon>Cichlidogyrus</taxon>
    </lineage>
</organism>
<proteinExistence type="predicted"/>
<dbReference type="AlphaFoldDB" id="A0ABD2Q857"/>
<evidence type="ECO:0000313" key="2">
    <source>
        <dbReference type="Proteomes" id="UP001626550"/>
    </source>
</evidence>
<comment type="caution">
    <text evidence="1">The sequence shown here is derived from an EMBL/GenBank/DDBJ whole genome shotgun (WGS) entry which is preliminary data.</text>
</comment>
<dbReference type="EMBL" id="JBJKFK010000677">
    <property type="protein sequence ID" value="KAL3315739.1"/>
    <property type="molecule type" value="Genomic_DNA"/>
</dbReference>
<evidence type="ECO:0000313" key="1">
    <source>
        <dbReference type="EMBL" id="KAL3315739.1"/>
    </source>
</evidence>
<accession>A0ABD2Q857</accession>
<keyword evidence="2" id="KW-1185">Reference proteome</keyword>